<comment type="caution">
    <text evidence="1">The sequence shown here is derived from an EMBL/GenBank/DDBJ whole genome shotgun (WGS) entry which is preliminary data.</text>
</comment>
<proteinExistence type="predicted"/>
<evidence type="ECO:0000313" key="2">
    <source>
        <dbReference type="Proteomes" id="UP000238823"/>
    </source>
</evidence>
<dbReference type="RefSeq" id="WP_106088368.1">
    <property type="nucleotide sequence ID" value="NZ_PVNL01000032.1"/>
</dbReference>
<dbReference type="AlphaFoldDB" id="A0A2S9YV55"/>
<dbReference type="EMBL" id="PVNL01000032">
    <property type="protein sequence ID" value="PRQ08922.1"/>
    <property type="molecule type" value="Genomic_DNA"/>
</dbReference>
<protein>
    <submittedName>
        <fullName evidence="1">Uncharacterized protein</fullName>
    </submittedName>
</protein>
<organism evidence="1 2">
    <name type="scientific">Enhygromyxa salina</name>
    <dbReference type="NCBI Taxonomy" id="215803"/>
    <lineage>
        <taxon>Bacteria</taxon>
        <taxon>Pseudomonadati</taxon>
        <taxon>Myxococcota</taxon>
        <taxon>Polyangia</taxon>
        <taxon>Nannocystales</taxon>
        <taxon>Nannocystaceae</taxon>
        <taxon>Enhygromyxa</taxon>
    </lineage>
</organism>
<sequence length="91" mass="9611">MVTTAILSAVLATSEPQQPGLSPPTPLAIAHVERTELVDAVQITAHDANRAIIGTIVFWVEPDGAISVISDYPDGFAQSTISLDGTCFHRP</sequence>
<accession>A0A2S9YV55</accession>
<reference evidence="1 2" key="1">
    <citation type="submission" date="2018-03" db="EMBL/GenBank/DDBJ databases">
        <title>Draft Genome Sequences of the Obligatory Marine Myxobacteria Enhygromyxa salina SWB007.</title>
        <authorList>
            <person name="Poehlein A."/>
            <person name="Moghaddam J.A."/>
            <person name="Harms H."/>
            <person name="Alanjari M."/>
            <person name="Koenig G.M."/>
            <person name="Daniel R."/>
            <person name="Schaeberle T.F."/>
        </authorList>
    </citation>
    <scope>NUCLEOTIDE SEQUENCE [LARGE SCALE GENOMIC DNA]</scope>
    <source>
        <strain evidence="1 2">SWB007</strain>
    </source>
</reference>
<name>A0A2S9YV55_9BACT</name>
<gene>
    <name evidence="1" type="ORF">ENSA7_13210</name>
</gene>
<evidence type="ECO:0000313" key="1">
    <source>
        <dbReference type="EMBL" id="PRQ08922.1"/>
    </source>
</evidence>
<dbReference type="Proteomes" id="UP000238823">
    <property type="component" value="Unassembled WGS sequence"/>
</dbReference>